<keyword evidence="3" id="KW-1185">Reference proteome</keyword>
<gene>
    <name evidence="2" type="ORF">PAPOLLO_LOCUS6222</name>
</gene>
<dbReference type="Proteomes" id="UP000691718">
    <property type="component" value="Unassembled WGS sequence"/>
</dbReference>
<evidence type="ECO:0000313" key="3">
    <source>
        <dbReference type="Proteomes" id="UP000691718"/>
    </source>
</evidence>
<feature type="region of interest" description="Disordered" evidence="1">
    <location>
        <begin position="102"/>
        <end position="122"/>
    </location>
</feature>
<feature type="compositionally biased region" description="Polar residues" evidence="1">
    <location>
        <begin position="107"/>
        <end position="122"/>
    </location>
</feature>
<reference evidence="2" key="1">
    <citation type="submission" date="2021-04" db="EMBL/GenBank/DDBJ databases">
        <authorList>
            <person name="Tunstrom K."/>
        </authorList>
    </citation>
    <scope>NUCLEOTIDE SEQUENCE</scope>
</reference>
<dbReference type="OrthoDB" id="6428372at2759"/>
<dbReference type="EMBL" id="CAJQZP010000397">
    <property type="protein sequence ID" value="CAG4959675.1"/>
    <property type="molecule type" value="Genomic_DNA"/>
</dbReference>
<comment type="caution">
    <text evidence="2">The sequence shown here is derived from an EMBL/GenBank/DDBJ whole genome shotgun (WGS) entry which is preliminary data.</text>
</comment>
<dbReference type="AlphaFoldDB" id="A0A8S3WI17"/>
<accession>A0A8S3WI17</accession>
<name>A0A8S3WI17_PARAO</name>
<proteinExistence type="predicted"/>
<evidence type="ECO:0000313" key="2">
    <source>
        <dbReference type="EMBL" id="CAG4959675.1"/>
    </source>
</evidence>
<sequence length="122" mass="14325">MKVHQILWQKEKDHLIFRETSCFICLDMNCKRTKFVGKLCYKDKDESTHVTNKDNEDNNMYKPQTNEYEFSYKVSDYDSGSDFGHAENRQDDKAERTYLIVLPDGTKQGQIPQSTTLSTNKK</sequence>
<protein>
    <submittedName>
        <fullName evidence="2">(apollo) hypothetical protein</fullName>
    </submittedName>
</protein>
<evidence type="ECO:0000256" key="1">
    <source>
        <dbReference type="SAM" id="MobiDB-lite"/>
    </source>
</evidence>
<organism evidence="2 3">
    <name type="scientific">Parnassius apollo</name>
    <name type="common">Apollo butterfly</name>
    <name type="synonym">Papilio apollo</name>
    <dbReference type="NCBI Taxonomy" id="110799"/>
    <lineage>
        <taxon>Eukaryota</taxon>
        <taxon>Metazoa</taxon>
        <taxon>Ecdysozoa</taxon>
        <taxon>Arthropoda</taxon>
        <taxon>Hexapoda</taxon>
        <taxon>Insecta</taxon>
        <taxon>Pterygota</taxon>
        <taxon>Neoptera</taxon>
        <taxon>Endopterygota</taxon>
        <taxon>Lepidoptera</taxon>
        <taxon>Glossata</taxon>
        <taxon>Ditrysia</taxon>
        <taxon>Papilionoidea</taxon>
        <taxon>Papilionidae</taxon>
        <taxon>Parnassiinae</taxon>
        <taxon>Parnassini</taxon>
        <taxon>Parnassius</taxon>
        <taxon>Parnassius</taxon>
    </lineage>
</organism>